<sequence>MLDEFMILSQIKKTKLRTWVELDRSAIKKNFELFNSLLKKETILMAVVKSNAYGHGLVVFSKEVVRLGVKFLGVDSFEEALELRDAGIKTRIMVFGYVSPAYYREASEKNISVTISNTVALENLIKTIKPPLNSLLVRGDNRIKIHIKVDTGLGRQGFLMDELEKVLALLIKNKKKIEVEGLYSHLAVGEDLSGHKYTMLQASRLNIWHEAFKKEGYNPLKHICASSSAMFFPELHFDMVRVGIGMYGLWSSKETKEAFHKKYKLHPVLSWKTIITEMKSLPKGTKIGYDLTEELKRNSKLAIIPVGYWHGYPRLLSSKGVFNVNRKKVKLIGRVSMDMIVLDVTEIRVKVGDEVAIIGGKGIKRGHYAEADMMAQDSDTINYEIVTRINPIIKRFYRINPEIVRVLK</sequence>
<comment type="caution">
    <text evidence="8">The sequence shown here is derived from an EMBL/GenBank/DDBJ whole genome shotgun (WGS) entry which is preliminary data.</text>
</comment>
<evidence type="ECO:0000259" key="7">
    <source>
        <dbReference type="SMART" id="SM01005"/>
    </source>
</evidence>
<comment type="similarity">
    <text evidence="4">Belongs to the alanine racemase family.</text>
</comment>
<feature type="binding site" evidence="4 6">
    <location>
        <position position="155"/>
    </location>
    <ligand>
        <name>substrate</name>
    </ligand>
</feature>
<comment type="function">
    <text evidence="4">Catalyzes the interconversion of L-alanine and D-alanine. May also act on other amino acids.</text>
</comment>
<feature type="active site" description="Proton acceptor; specific for L-alanine" evidence="4">
    <location>
        <position position="289"/>
    </location>
</feature>
<dbReference type="SMART" id="SM01005">
    <property type="entry name" value="Ala_racemase_C"/>
    <property type="match status" value="1"/>
</dbReference>
<evidence type="ECO:0000313" key="9">
    <source>
        <dbReference type="Proteomes" id="UP000034749"/>
    </source>
</evidence>
<comment type="cofactor">
    <cofactor evidence="1 4 5">
        <name>pyridoxal 5'-phosphate</name>
        <dbReference type="ChEBI" id="CHEBI:597326"/>
    </cofactor>
</comment>
<keyword evidence="3 4" id="KW-0413">Isomerase</keyword>
<dbReference type="InterPro" id="IPR001608">
    <property type="entry name" value="Ala_racemase_N"/>
</dbReference>
<feature type="domain" description="Alanine racemase C-terminal" evidence="7">
    <location>
        <begin position="268"/>
        <end position="398"/>
    </location>
</feature>
<gene>
    <name evidence="8" type="ORF">UU24_C0017G0002</name>
</gene>
<feature type="modified residue" description="N6-(pyridoxal phosphate)lysine" evidence="4 5">
    <location>
        <position position="49"/>
    </location>
</feature>
<dbReference type="NCBIfam" id="TIGR00492">
    <property type="entry name" value="alr"/>
    <property type="match status" value="1"/>
</dbReference>
<dbReference type="Gene3D" id="3.20.20.10">
    <property type="entry name" value="Alanine racemase"/>
    <property type="match status" value="1"/>
</dbReference>
<evidence type="ECO:0000256" key="4">
    <source>
        <dbReference type="HAMAP-Rule" id="MF_01201"/>
    </source>
</evidence>
<dbReference type="Proteomes" id="UP000034749">
    <property type="component" value="Unassembled WGS sequence"/>
</dbReference>
<protein>
    <recommendedName>
        <fullName evidence="4">Alanine racemase</fullName>
        <ecNumber evidence="4">5.1.1.1</ecNumber>
    </recommendedName>
</protein>
<dbReference type="UniPathway" id="UPA00042">
    <property type="reaction ID" value="UER00497"/>
</dbReference>
<dbReference type="InterPro" id="IPR000821">
    <property type="entry name" value="Ala_racemase"/>
</dbReference>
<dbReference type="EMBL" id="LBZW01000017">
    <property type="protein sequence ID" value="KKR79066.1"/>
    <property type="molecule type" value="Genomic_DNA"/>
</dbReference>
<dbReference type="PANTHER" id="PTHR30511">
    <property type="entry name" value="ALANINE RACEMASE"/>
    <property type="match status" value="1"/>
</dbReference>
<evidence type="ECO:0000256" key="6">
    <source>
        <dbReference type="PIRSR" id="PIRSR600821-52"/>
    </source>
</evidence>
<dbReference type="Pfam" id="PF01168">
    <property type="entry name" value="Ala_racemase_N"/>
    <property type="match status" value="1"/>
</dbReference>
<comment type="catalytic activity">
    <reaction evidence="4">
        <text>L-alanine = D-alanine</text>
        <dbReference type="Rhea" id="RHEA:20249"/>
        <dbReference type="ChEBI" id="CHEBI:57416"/>
        <dbReference type="ChEBI" id="CHEBI:57972"/>
        <dbReference type="EC" id="5.1.1.1"/>
    </reaction>
</comment>
<dbReference type="CDD" id="cd00430">
    <property type="entry name" value="PLPDE_III_AR"/>
    <property type="match status" value="1"/>
</dbReference>
<dbReference type="InterPro" id="IPR020622">
    <property type="entry name" value="Ala_racemase_pyridoxalP-BS"/>
</dbReference>
<dbReference type="FunFam" id="3.20.20.10:FF:000002">
    <property type="entry name" value="Alanine racemase"/>
    <property type="match status" value="1"/>
</dbReference>
<dbReference type="InterPro" id="IPR011079">
    <property type="entry name" value="Ala_racemase_C"/>
</dbReference>
<organism evidence="8 9">
    <name type="scientific">Candidatus Nomurabacteria bacterium GW2011_GWA2_40_9</name>
    <dbReference type="NCBI Taxonomy" id="1618734"/>
    <lineage>
        <taxon>Bacteria</taxon>
        <taxon>Candidatus Nomuraibacteriota</taxon>
    </lineage>
</organism>
<evidence type="ECO:0000256" key="5">
    <source>
        <dbReference type="PIRSR" id="PIRSR600821-50"/>
    </source>
</evidence>
<dbReference type="PANTHER" id="PTHR30511:SF0">
    <property type="entry name" value="ALANINE RACEMASE, CATABOLIC-RELATED"/>
    <property type="match status" value="1"/>
</dbReference>
<feature type="binding site" evidence="4 6">
    <location>
        <position position="337"/>
    </location>
    <ligand>
        <name>substrate</name>
    </ligand>
</feature>
<dbReference type="GO" id="GO:0030170">
    <property type="term" value="F:pyridoxal phosphate binding"/>
    <property type="evidence" value="ECO:0007669"/>
    <property type="project" value="UniProtKB-UniRule"/>
</dbReference>
<dbReference type="SUPFAM" id="SSF51419">
    <property type="entry name" value="PLP-binding barrel"/>
    <property type="match status" value="1"/>
</dbReference>
<dbReference type="PATRIC" id="fig|1618734.3.peg.434"/>
<keyword evidence="2 4" id="KW-0663">Pyridoxal phosphate</keyword>
<comment type="pathway">
    <text evidence="4">Amino-acid biosynthesis; D-alanine biosynthesis; D-alanine from L-alanine: step 1/1.</text>
</comment>
<dbReference type="GO" id="GO:0030632">
    <property type="term" value="P:D-alanine biosynthetic process"/>
    <property type="evidence" value="ECO:0007669"/>
    <property type="project" value="UniProtKB-UniRule"/>
</dbReference>
<feature type="active site" description="Proton acceptor; specific for D-alanine" evidence="4">
    <location>
        <position position="49"/>
    </location>
</feature>
<dbReference type="Gene3D" id="2.40.37.10">
    <property type="entry name" value="Lyase, Ornithine Decarboxylase, Chain A, domain 1"/>
    <property type="match status" value="1"/>
</dbReference>
<dbReference type="GO" id="GO:0008784">
    <property type="term" value="F:alanine racemase activity"/>
    <property type="evidence" value="ECO:0007669"/>
    <property type="project" value="UniProtKB-UniRule"/>
</dbReference>
<dbReference type="InterPro" id="IPR009006">
    <property type="entry name" value="Ala_racemase/Decarboxylase_C"/>
</dbReference>
<proteinExistence type="inferred from homology"/>
<dbReference type="SUPFAM" id="SSF50621">
    <property type="entry name" value="Alanine racemase C-terminal domain-like"/>
    <property type="match status" value="1"/>
</dbReference>
<evidence type="ECO:0000256" key="3">
    <source>
        <dbReference type="ARBA" id="ARBA00023235"/>
    </source>
</evidence>
<reference evidence="8 9" key="1">
    <citation type="journal article" date="2015" name="Nature">
        <title>rRNA introns, odd ribosomes, and small enigmatic genomes across a large radiation of phyla.</title>
        <authorList>
            <person name="Brown C.T."/>
            <person name="Hug L.A."/>
            <person name="Thomas B.C."/>
            <person name="Sharon I."/>
            <person name="Castelle C.J."/>
            <person name="Singh A."/>
            <person name="Wilkins M.J."/>
            <person name="Williams K.H."/>
            <person name="Banfield J.F."/>
        </authorList>
    </citation>
    <scope>NUCLEOTIDE SEQUENCE [LARGE SCALE GENOMIC DNA]</scope>
</reference>
<evidence type="ECO:0000313" key="8">
    <source>
        <dbReference type="EMBL" id="KKR79066.1"/>
    </source>
</evidence>
<dbReference type="Pfam" id="PF00842">
    <property type="entry name" value="Ala_racemase_C"/>
    <property type="match status" value="1"/>
</dbReference>
<dbReference type="PRINTS" id="PR00992">
    <property type="entry name" value="ALARACEMASE"/>
</dbReference>
<dbReference type="InterPro" id="IPR029066">
    <property type="entry name" value="PLP-binding_barrel"/>
</dbReference>
<evidence type="ECO:0000256" key="1">
    <source>
        <dbReference type="ARBA" id="ARBA00001933"/>
    </source>
</evidence>
<dbReference type="EC" id="5.1.1.1" evidence="4"/>
<evidence type="ECO:0000256" key="2">
    <source>
        <dbReference type="ARBA" id="ARBA00022898"/>
    </source>
</evidence>
<dbReference type="GO" id="GO:0005829">
    <property type="term" value="C:cytosol"/>
    <property type="evidence" value="ECO:0007669"/>
    <property type="project" value="TreeGrafter"/>
</dbReference>
<dbReference type="PROSITE" id="PS00395">
    <property type="entry name" value="ALANINE_RACEMASE"/>
    <property type="match status" value="1"/>
</dbReference>
<dbReference type="HAMAP" id="MF_01201">
    <property type="entry name" value="Ala_racemase"/>
    <property type="match status" value="1"/>
</dbReference>
<dbReference type="AlphaFoldDB" id="A0A0G0TW51"/>
<accession>A0A0G0TW51</accession>
<name>A0A0G0TW51_9BACT</name>